<gene>
    <name evidence="2" type="ORF">CONLIGDRAFT_56571</name>
</gene>
<evidence type="ECO:0000256" key="1">
    <source>
        <dbReference type="SAM" id="SignalP"/>
    </source>
</evidence>
<protein>
    <submittedName>
        <fullName evidence="2">Uncharacterized protein</fullName>
    </submittedName>
</protein>
<dbReference type="AlphaFoldDB" id="A0A1J7JPS1"/>
<evidence type="ECO:0000313" key="3">
    <source>
        <dbReference type="Proteomes" id="UP000182658"/>
    </source>
</evidence>
<keyword evidence="3" id="KW-1185">Reference proteome</keyword>
<feature type="chain" id="PRO_5012634053" evidence="1">
    <location>
        <begin position="22"/>
        <end position="129"/>
    </location>
</feature>
<dbReference type="InParanoid" id="A0A1J7JPS1"/>
<organism evidence="2 3">
    <name type="scientific">Coniochaeta ligniaria NRRL 30616</name>
    <dbReference type="NCBI Taxonomy" id="1408157"/>
    <lineage>
        <taxon>Eukaryota</taxon>
        <taxon>Fungi</taxon>
        <taxon>Dikarya</taxon>
        <taxon>Ascomycota</taxon>
        <taxon>Pezizomycotina</taxon>
        <taxon>Sordariomycetes</taxon>
        <taxon>Sordariomycetidae</taxon>
        <taxon>Coniochaetales</taxon>
        <taxon>Coniochaetaceae</taxon>
        <taxon>Coniochaeta</taxon>
    </lineage>
</organism>
<sequence>MLCLLLEALSLTDIITRGAQSDGGGRRVGCMSCISGSSAHWPCSIAGLLEYFNTHTHSLTRNRPEGLCTKKGNQTPARHCRDPHKPRLAFLDLASEAAREQVNYFVDPTVYCGRLCANPAKVSRKHVSS</sequence>
<proteinExistence type="predicted"/>
<keyword evidence="1" id="KW-0732">Signal</keyword>
<dbReference type="EMBL" id="KV875093">
    <property type="protein sequence ID" value="OIW35385.1"/>
    <property type="molecule type" value="Genomic_DNA"/>
</dbReference>
<feature type="signal peptide" evidence="1">
    <location>
        <begin position="1"/>
        <end position="21"/>
    </location>
</feature>
<name>A0A1J7JPS1_9PEZI</name>
<dbReference type="Proteomes" id="UP000182658">
    <property type="component" value="Unassembled WGS sequence"/>
</dbReference>
<reference evidence="2 3" key="1">
    <citation type="submission" date="2016-10" db="EMBL/GenBank/DDBJ databases">
        <title>Draft genome sequence of Coniochaeta ligniaria NRRL30616, a lignocellulolytic fungus for bioabatement of inhibitors in plant biomass hydrolysates.</title>
        <authorList>
            <consortium name="DOE Joint Genome Institute"/>
            <person name="Jimenez D.J."/>
            <person name="Hector R.E."/>
            <person name="Riley R."/>
            <person name="Sun H."/>
            <person name="Grigoriev I.V."/>
            <person name="Van Elsas J.D."/>
            <person name="Nichols N.N."/>
        </authorList>
    </citation>
    <scope>NUCLEOTIDE SEQUENCE [LARGE SCALE GENOMIC DNA]</scope>
    <source>
        <strain evidence="2 3">NRRL 30616</strain>
    </source>
</reference>
<accession>A0A1J7JPS1</accession>
<evidence type="ECO:0000313" key="2">
    <source>
        <dbReference type="EMBL" id="OIW35385.1"/>
    </source>
</evidence>